<reference evidence="2 3" key="1">
    <citation type="journal article" date="2019" name="Int. J. Syst. Evol. Microbiol.">
        <title>The Global Catalogue of Microorganisms (GCM) 10K type strain sequencing project: providing services to taxonomists for standard genome sequencing and annotation.</title>
        <authorList>
            <consortium name="The Broad Institute Genomics Platform"/>
            <consortium name="The Broad Institute Genome Sequencing Center for Infectious Disease"/>
            <person name="Wu L."/>
            <person name="Ma J."/>
        </authorList>
    </citation>
    <scope>NUCLEOTIDE SEQUENCE [LARGE SCALE GENOMIC DNA]</scope>
    <source>
        <strain evidence="2 3">JCM 9933</strain>
    </source>
</reference>
<dbReference type="InterPro" id="IPR050483">
    <property type="entry name" value="CoA-transferase_III_domain"/>
</dbReference>
<comment type="caution">
    <text evidence="2">The sequence shown here is derived from an EMBL/GenBank/DDBJ whole genome shotgun (WGS) entry which is preliminary data.</text>
</comment>
<dbReference type="SUPFAM" id="SSF89796">
    <property type="entry name" value="CoA-transferase family III (CaiB/BaiF)"/>
    <property type="match status" value="1"/>
</dbReference>
<proteinExistence type="predicted"/>
<dbReference type="EMBL" id="BAAAFZ010000077">
    <property type="protein sequence ID" value="GAA0601261.1"/>
    <property type="molecule type" value="Genomic_DNA"/>
</dbReference>
<evidence type="ECO:0000313" key="2">
    <source>
        <dbReference type="EMBL" id="GAA0601261.1"/>
    </source>
</evidence>
<keyword evidence="3" id="KW-1185">Reference proteome</keyword>
<dbReference type="GO" id="GO:0016740">
    <property type="term" value="F:transferase activity"/>
    <property type="evidence" value="ECO:0007669"/>
    <property type="project" value="UniProtKB-KW"/>
</dbReference>
<evidence type="ECO:0000313" key="3">
    <source>
        <dbReference type="Proteomes" id="UP001501588"/>
    </source>
</evidence>
<accession>A0ABN1FZU2</accession>
<dbReference type="Gene3D" id="3.40.50.10540">
    <property type="entry name" value="Crotonobetainyl-coa:carnitine coa-transferase, domain 1"/>
    <property type="match status" value="1"/>
</dbReference>
<dbReference type="PANTHER" id="PTHR48207:SF4">
    <property type="entry name" value="BLL6097 PROTEIN"/>
    <property type="match status" value="1"/>
</dbReference>
<dbReference type="InterPro" id="IPR044855">
    <property type="entry name" value="CoA-Trfase_III_dom3_sf"/>
</dbReference>
<dbReference type="InterPro" id="IPR003673">
    <property type="entry name" value="CoA-Trfase_fam_III"/>
</dbReference>
<organism evidence="2 3">
    <name type="scientific">Craurococcus roseus</name>
    <dbReference type="NCBI Taxonomy" id="77585"/>
    <lineage>
        <taxon>Bacteria</taxon>
        <taxon>Pseudomonadati</taxon>
        <taxon>Pseudomonadota</taxon>
        <taxon>Alphaproteobacteria</taxon>
        <taxon>Acetobacterales</taxon>
        <taxon>Acetobacteraceae</taxon>
        <taxon>Craurococcus</taxon>
    </lineage>
</organism>
<dbReference type="RefSeq" id="WP_343897565.1">
    <property type="nucleotide sequence ID" value="NZ_BAAAFZ010000077.1"/>
</dbReference>
<evidence type="ECO:0000256" key="1">
    <source>
        <dbReference type="ARBA" id="ARBA00022679"/>
    </source>
</evidence>
<dbReference type="InterPro" id="IPR023606">
    <property type="entry name" value="CoA-Trfase_III_dom_1_sf"/>
</dbReference>
<protein>
    <submittedName>
        <fullName evidence="2">CoA transferase</fullName>
    </submittedName>
</protein>
<dbReference type="Gene3D" id="3.30.1540.10">
    <property type="entry name" value="formyl-coa transferase, domain 3"/>
    <property type="match status" value="1"/>
</dbReference>
<dbReference type="PANTHER" id="PTHR48207">
    <property type="entry name" value="SUCCINATE--HYDROXYMETHYLGLUTARATE COA-TRANSFERASE"/>
    <property type="match status" value="1"/>
</dbReference>
<dbReference type="Proteomes" id="UP001501588">
    <property type="component" value="Unassembled WGS sequence"/>
</dbReference>
<name>A0ABN1FZU2_9PROT</name>
<keyword evidence="1 2" id="KW-0808">Transferase</keyword>
<gene>
    <name evidence="2" type="ORF">GCM10009416_43930</name>
</gene>
<sequence length="405" mass="42901">MAGPLAGVRVLDLTTVLVGPYCTQILAEMGADVLKVEAPEGDVVRLIGPARHQGMGCMFLTVNRGKRSIALDLKTPGGRDALLRLARRADVLVTNIRPRAMERLGLDHDAVRAANPGIVYASVLGYGQDGPYAAQPAYDDLMQGATGIASLNGRGEGGGAEPRYVPLAMADRITGLAAVGAINAALLHRERTGEGQRVEVPMFETMAGFVLGDHLGGRVFDPPLDAGGYARLLSPGRRPYRTRDGHVCTMIYNDRQWRSFCAAAGLPDLVSEDPRFASHATRTESIDAILAMLERVFAGRTTAEWVGILEEADLPVAPVHTLESIAEDPHLAASGFFAAEEHPTEGRLVRMAPAARFSAAAAGAEPPRPAPRLGEHGEEALREAGYAEDEIAALVGSGAVRVPQG</sequence>
<dbReference type="Pfam" id="PF02515">
    <property type="entry name" value="CoA_transf_3"/>
    <property type="match status" value="1"/>
</dbReference>